<dbReference type="Proteomes" id="UP000250140">
    <property type="component" value="Unassembled WGS sequence"/>
</dbReference>
<keyword evidence="1" id="KW-1133">Transmembrane helix</keyword>
<evidence type="ECO:0000259" key="2">
    <source>
        <dbReference type="PROSITE" id="PS50238"/>
    </source>
</evidence>
<dbReference type="InterPro" id="IPR000198">
    <property type="entry name" value="RhoGAP_dom"/>
</dbReference>
<dbReference type="Gene3D" id="1.10.555.10">
    <property type="entry name" value="Rho GTPase activation protein"/>
    <property type="match status" value="1"/>
</dbReference>
<proteinExistence type="predicted"/>
<dbReference type="EMBL" id="KV749398">
    <property type="protein sequence ID" value="OCL09587.1"/>
    <property type="molecule type" value="Genomic_DNA"/>
</dbReference>
<sequence>MFPKSALFGIVPATIAVFCIGFLSKPSSRKWVTQMLGRKTPEDVEQGTSTPKTLDSLYRFEGVSFVHLPLAFAPAQLAIPARLAAAAGYIIDTGRQSPGIFRVPGQKKAIDALYKHLSHQIDRVPSSPLHIQLTARPLTLPTTIKYDPYDVASLFKKLLNDIPNGILGSIIVFNRLKSILDSPASIDTTNSTNSLQISLDPFEKFVMKSKHITSPVENTTAPGSQPTKAEQIALALLKTQSSDRLSLISAVFGLLTFLKEDECCPLNPNSNREAATGTKMSPQAFGVIFAPLLLGNLTHLIEIKHLDSPKMEINSKNTQSLALAKSVERNRLSSDIIVMMICHWETVAEHLNGFR</sequence>
<dbReference type="OrthoDB" id="9994905at2759"/>
<dbReference type="AlphaFoldDB" id="A0A8E2JUE0"/>
<protein>
    <recommendedName>
        <fullName evidence="2">Rho-GAP domain-containing protein</fullName>
    </recommendedName>
</protein>
<keyword evidence="1" id="KW-0472">Membrane</keyword>
<dbReference type="InterPro" id="IPR008936">
    <property type="entry name" value="Rho_GTPase_activation_prot"/>
</dbReference>
<feature type="transmembrane region" description="Helical" evidence="1">
    <location>
        <begin position="6"/>
        <end position="24"/>
    </location>
</feature>
<evidence type="ECO:0000313" key="4">
    <source>
        <dbReference type="Proteomes" id="UP000250140"/>
    </source>
</evidence>
<reference evidence="3 4" key="1">
    <citation type="journal article" date="2016" name="Nat. Commun.">
        <title>Ectomycorrhizal ecology is imprinted in the genome of the dominant symbiotic fungus Cenococcum geophilum.</title>
        <authorList>
            <consortium name="DOE Joint Genome Institute"/>
            <person name="Peter M."/>
            <person name="Kohler A."/>
            <person name="Ohm R.A."/>
            <person name="Kuo A."/>
            <person name="Krutzmann J."/>
            <person name="Morin E."/>
            <person name="Arend M."/>
            <person name="Barry K.W."/>
            <person name="Binder M."/>
            <person name="Choi C."/>
            <person name="Clum A."/>
            <person name="Copeland A."/>
            <person name="Grisel N."/>
            <person name="Haridas S."/>
            <person name="Kipfer T."/>
            <person name="LaButti K."/>
            <person name="Lindquist E."/>
            <person name="Lipzen A."/>
            <person name="Maire R."/>
            <person name="Meier B."/>
            <person name="Mihaltcheva S."/>
            <person name="Molinier V."/>
            <person name="Murat C."/>
            <person name="Poggeler S."/>
            <person name="Quandt C.A."/>
            <person name="Sperisen C."/>
            <person name="Tritt A."/>
            <person name="Tisserant E."/>
            <person name="Crous P.W."/>
            <person name="Henrissat B."/>
            <person name="Nehls U."/>
            <person name="Egli S."/>
            <person name="Spatafora J.W."/>
            <person name="Grigoriev I.V."/>
            <person name="Martin F.M."/>
        </authorList>
    </citation>
    <scope>NUCLEOTIDE SEQUENCE [LARGE SCALE GENOMIC DNA]</scope>
    <source>
        <strain evidence="3 4">CBS 207.34</strain>
    </source>
</reference>
<dbReference type="Pfam" id="PF00620">
    <property type="entry name" value="RhoGAP"/>
    <property type="match status" value="1"/>
</dbReference>
<name>A0A8E2JUE0_9PEZI</name>
<accession>A0A8E2JUE0</accession>
<gene>
    <name evidence="3" type="ORF">AOQ84DRAFT_375699</name>
</gene>
<dbReference type="GO" id="GO:0007165">
    <property type="term" value="P:signal transduction"/>
    <property type="evidence" value="ECO:0007669"/>
    <property type="project" value="InterPro"/>
</dbReference>
<keyword evidence="1" id="KW-0812">Transmembrane</keyword>
<keyword evidence="4" id="KW-1185">Reference proteome</keyword>
<evidence type="ECO:0000313" key="3">
    <source>
        <dbReference type="EMBL" id="OCL09587.1"/>
    </source>
</evidence>
<organism evidence="3 4">
    <name type="scientific">Glonium stellatum</name>
    <dbReference type="NCBI Taxonomy" id="574774"/>
    <lineage>
        <taxon>Eukaryota</taxon>
        <taxon>Fungi</taxon>
        <taxon>Dikarya</taxon>
        <taxon>Ascomycota</taxon>
        <taxon>Pezizomycotina</taxon>
        <taxon>Dothideomycetes</taxon>
        <taxon>Pleosporomycetidae</taxon>
        <taxon>Gloniales</taxon>
        <taxon>Gloniaceae</taxon>
        <taxon>Glonium</taxon>
    </lineage>
</organism>
<dbReference type="SUPFAM" id="SSF48350">
    <property type="entry name" value="GTPase activation domain, GAP"/>
    <property type="match status" value="1"/>
</dbReference>
<evidence type="ECO:0000256" key="1">
    <source>
        <dbReference type="SAM" id="Phobius"/>
    </source>
</evidence>
<feature type="domain" description="Rho-GAP" evidence="2">
    <location>
        <begin position="66"/>
        <end position="348"/>
    </location>
</feature>
<dbReference type="PROSITE" id="PS50238">
    <property type="entry name" value="RHOGAP"/>
    <property type="match status" value="1"/>
</dbReference>
<dbReference type="SMART" id="SM00324">
    <property type="entry name" value="RhoGAP"/>
    <property type="match status" value="1"/>
</dbReference>